<feature type="region of interest" description="Disordered" evidence="1">
    <location>
        <begin position="15"/>
        <end position="35"/>
    </location>
</feature>
<feature type="region of interest" description="Disordered" evidence="1">
    <location>
        <begin position="73"/>
        <end position="92"/>
    </location>
</feature>
<dbReference type="RefSeq" id="XP_002429031.1">
    <property type="nucleotide sequence ID" value="XM_002428986.1"/>
</dbReference>
<dbReference type="EMBL" id="DS235750">
    <property type="protein sequence ID" value="EEB16293.1"/>
    <property type="molecule type" value="Genomic_DNA"/>
</dbReference>
<dbReference type="AlphaFoldDB" id="E0VSD7"/>
<dbReference type="EnsemblMetazoa" id="PHUM417310-RA">
    <property type="protein sequence ID" value="PHUM417310-PA"/>
    <property type="gene ID" value="PHUM417310"/>
</dbReference>
<gene>
    <name evidence="3" type="primary">8234410</name>
    <name evidence="2" type="ORF">Phum_PHUM417310</name>
</gene>
<name>E0VSD7_PEDHC</name>
<dbReference type="InParanoid" id="E0VSD7"/>
<organism>
    <name type="scientific">Pediculus humanus subsp. corporis</name>
    <name type="common">Body louse</name>
    <dbReference type="NCBI Taxonomy" id="121224"/>
    <lineage>
        <taxon>Eukaryota</taxon>
        <taxon>Metazoa</taxon>
        <taxon>Ecdysozoa</taxon>
        <taxon>Arthropoda</taxon>
        <taxon>Hexapoda</taxon>
        <taxon>Insecta</taxon>
        <taxon>Pterygota</taxon>
        <taxon>Neoptera</taxon>
        <taxon>Paraneoptera</taxon>
        <taxon>Psocodea</taxon>
        <taxon>Troctomorpha</taxon>
        <taxon>Phthiraptera</taxon>
        <taxon>Anoplura</taxon>
        <taxon>Pediculidae</taxon>
        <taxon>Pediculus</taxon>
    </lineage>
</organism>
<dbReference type="Proteomes" id="UP000009046">
    <property type="component" value="Unassembled WGS sequence"/>
</dbReference>
<reference evidence="2" key="1">
    <citation type="submission" date="2007-04" db="EMBL/GenBank/DDBJ databases">
        <title>Annotation of Pediculus humanus corporis strain USDA.</title>
        <authorList>
            <person name="Kirkness E."/>
            <person name="Hannick L."/>
            <person name="Hass B."/>
            <person name="Bruggner R."/>
            <person name="Lawson D."/>
            <person name="Bidwell S."/>
            <person name="Joardar V."/>
            <person name="Caler E."/>
            <person name="Walenz B."/>
            <person name="Inman J."/>
            <person name="Schobel S."/>
            <person name="Galinsky K."/>
            <person name="Amedeo P."/>
            <person name="Strausberg R."/>
        </authorList>
    </citation>
    <scope>NUCLEOTIDE SEQUENCE</scope>
    <source>
        <strain evidence="2">USDA</strain>
    </source>
</reference>
<evidence type="ECO:0000256" key="1">
    <source>
        <dbReference type="SAM" id="MobiDB-lite"/>
    </source>
</evidence>
<proteinExistence type="predicted"/>
<evidence type="ECO:0000313" key="2">
    <source>
        <dbReference type="EMBL" id="EEB16293.1"/>
    </source>
</evidence>
<reference evidence="2" key="2">
    <citation type="submission" date="2007-04" db="EMBL/GenBank/DDBJ databases">
        <title>The genome of the human body louse.</title>
        <authorList>
            <consortium name="The Human Body Louse Genome Consortium"/>
            <person name="Kirkness E."/>
            <person name="Walenz B."/>
            <person name="Hass B."/>
            <person name="Bruggner R."/>
            <person name="Strausberg R."/>
        </authorList>
    </citation>
    <scope>NUCLEOTIDE SEQUENCE</scope>
    <source>
        <strain evidence="2">USDA</strain>
    </source>
</reference>
<dbReference type="GeneID" id="8234410"/>
<keyword evidence="4" id="KW-1185">Reference proteome</keyword>
<dbReference type="EMBL" id="AAZO01005122">
    <property type="status" value="NOT_ANNOTATED_CDS"/>
    <property type="molecule type" value="Genomic_DNA"/>
</dbReference>
<evidence type="ECO:0000313" key="4">
    <source>
        <dbReference type="Proteomes" id="UP000009046"/>
    </source>
</evidence>
<protein>
    <submittedName>
        <fullName evidence="2 3">Uncharacterized protein</fullName>
    </submittedName>
</protein>
<feature type="compositionally biased region" description="Basic and acidic residues" evidence="1">
    <location>
        <begin position="16"/>
        <end position="35"/>
    </location>
</feature>
<dbReference type="HOGENOM" id="CLU_1919564_0_0_1"/>
<dbReference type="VEuPathDB" id="VectorBase:PHUM417310"/>
<accession>E0VSD7</accession>
<reference evidence="3" key="3">
    <citation type="submission" date="2020-05" db="UniProtKB">
        <authorList>
            <consortium name="EnsemblMetazoa"/>
        </authorList>
    </citation>
    <scope>IDENTIFICATION</scope>
    <source>
        <strain evidence="3">USDA</strain>
    </source>
</reference>
<sequence>MMATVLRKVKLCNNKNKSDSVTDDNNKSEIEKDRGDNDVLYNNRRISQSFEERVVPCGGRVCGLVNVCTGPADSMENRRRRNRPQGRRNPNNNLTLFQSLQLRIDLWTTNTGHLLDRSYFARRILVPRQKFF</sequence>
<dbReference type="KEGG" id="phu:Phum_PHUM417310"/>
<evidence type="ECO:0000313" key="3">
    <source>
        <dbReference type="EnsemblMetazoa" id="PHUM417310-PA"/>
    </source>
</evidence>
<dbReference type="CTD" id="8234410"/>